<accession>A0A9P6ZPC8</accession>
<keyword evidence="3" id="KW-1185">Reference proteome</keyword>
<gene>
    <name evidence="2" type="ORF">EV702DRAFT_1200483</name>
</gene>
<proteinExistence type="predicted"/>
<comment type="caution">
    <text evidence="2">The sequence shown here is derived from an EMBL/GenBank/DDBJ whole genome shotgun (WGS) entry which is preliminary data.</text>
</comment>
<reference evidence="2" key="1">
    <citation type="journal article" date="2020" name="New Phytol.">
        <title>Comparative genomics reveals dynamic genome evolution in host specialist ectomycorrhizal fungi.</title>
        <authorList>
            <person name="Lofgren L.A."/>
            <person name="Nguyen N.H."/>
            <person name="Vilgalys R."/>
            <person name="Ruytinx J."/>
            <person name="Liao H.L."/>
            <person name="Branco S."/>
            <person name="Kuo A."/>
            <person name="LaButti K."/>
            <person name="Lipzen A."/>
            <person name="Andreopoulos W."/>
            <person name="Pangilinan J."/>
            <person name="Riley R."/>
            <person name="Hundley H."/>
            <person name="Na H."/>
            <person name="Barry K."/>
            <person name="Grigoriev I.V."/>
            <person name="Stajich J.E."/>
            <person name="Kennedy P.G."/>
        </authorList>
    </citation>
    <scope>NUCLEOTIDE SEQUENCE</scope>
    <source>
        <strain evidence="2">DOB743</strain>
    </source>
</reference>
<evidence type="ECO:0000313" key="2">
    <source>
        <dbReference type="EMBL" id="KAG1774232.1"/>
    </source>
</evidence>
<sequence>MSVFYQDHRIGKQREFPFRYLLYTLSYFSLNAHFPFDTRNADTVLAGKHDEQVLPLTLSCTRCLRHLVFIDNLLPPTARLLPPPESGPLLVLESDLGMLSHLAHPPPLQVGASSMSPKCRKGCLDSSGHPPPLKGHKCPFRKVSQAQPIHLPDESTRPSKRQKTQSHASGPPGDPTHVISPVDTEIVSVPGPLLTLPIFDAIDLAASSSMTPSDDGIEPANCKLNDGEINFTDFLHFLNGYSAEMREQDKISGPPSWYSLEDLLSIDAGSNLMQGVTDGHLSGNEVELDVLEGAGITLELNTGDMNACMATELSSKDTNVHGTDIAPEPSAGDVDYDVLIRASCHADEPDQIVDGRYRSSDFTLVDNVAGDVAPPLQYQNNAVEGTGVQTEGKRLNKKRRRSGNIFFCADH</sequence>
<evidence type="ECO:0000313" key="3">
    <source>
        <dbReference type="Proteomes" id="UP000714275"/>
    </source>
</evidence>
<dbReference type="EMBL" id="JABBWD010000043">
    <property type="protein sequence ID" value="KAG1774232.1"/>
    <property type="molecule type" value="Genomic_DNA"/>
</dbReference>
<dbReference type="OrthoDB" id="2690866at2759"/>
<protein>
    <submittedName>
        <fullName evidence="2">Uncharacterized protein</fullName>
    </submittedName>
</protein>
<dbReference type="Proteomes" id="UP000714275">
    <property type="component" value="Unassembled WGS sequence"/>
</dbReference>
<organism evidence="2 3">
    <name type="scientific">Suillus placidus</name>
    <dbReference type="NCBI Taxonomy" id="48579"/>
    <lineage>
        <taxon>Eukaryota</taxon>
        <taxon>Fungi</taxon>
        <taxon>Dikarya</taxon>
        <taxon>Basidiomycota</taxon>
        <taxon>Agaricomycotina</taxon>
        <taxon>Agaricomycetes</taxon>
        <taxon>Agaricomycetidae</taxon>
        <taxon>Boletales</taxon>
        <taxon>Suillineae</taxon>
        <taxon>Suillaceae</taxon>
        <taxon>Suillus</taxon>
    </lineage>
</organism>
<name>A0A9P6ZPC8_9AGAM</name>
<evidence type="ECO:0000256" key="1">
    <source>
        <dbReference type="SAM" id="MobiDB-lite"/>
    </source>
</evidence>
<dbReference type="AlphaFoldDB" id="A0A9P6ZPC8"/>
<feature type="region of interest" description="Disordered" evidence="1">
    <location>
        <begin position="111"/>
        <end position="180"/>
    </location>
</feature>